<feature type="compositionally biased region" description="Low complexity" evidence="1">
    <location>
        <begin position="402"/>
        <end position="412"/>
    </location>
</feature>
<dbReference type="OrthoDB" id="3595585at2759"/>
<feature type="compositionally biased region" description="Acidic residues" evidence="1">
    <location>
        <begin position="421"/>
        <end position="438"/>
    </location>
</feature>
<gene>
    <name evidence="2" type="ORF">BD289DRAFT_348580</name>
</gene>
<keyword evidence="3" id="KW-1185">Reference proteome</keyword>
<proteinExistence type="predicted"/>
<sequence>SRLHIAPLDPSLLKVIVPAAVLPKARHISYHTVQTFPDRPYGFVELPTADADKIKNKLNGAVLKGSKIKVELARPDDMPKPISETVEDSSKKSKRDKKDKKDRKRKRDPNEIVGVELEEGRKVRRGWTVTPEEAQAQKEKEQREERRQRKSKKADKEAKDLKAIKKERKEKDKKQKRKAPESIYSAVPECLVKTQVPPNKLDVVDPTGEKRKSKKNKAREVVVHEFEKNTKFPTFLKASAVAAPSEKEHTTFVEGKGWVDDSGKIVEEIKSTRPTAFPKMVVVEQTQITKPQEPVNDDTSSSEDETSSEEESEDEEEKDEGKDEAQSQSAPPTTLSLDTESATARQSPPAIASTTEANSAVPESASSPKSLTIRIPPATPTSGPSEVHPLEALYKRAKEDQAAVTTETAQAEGFSFFGGLGEDDDQEDGMDVEADDMGTEQASDDGHLEEFRQASQAPMTPYTEQDMEWRNLRSAAPTPDTAHPSRIARFWPIKGENPFGSSSLQEEDEDDNEDAAKGASDPNTDFQGWFWEHRGDLNRSWKKRRKLAAKEKRYRDNKARAARAI</sequence>
<feature type="non-terminal residue" evidence="2">
    <location>
        <position position="1"/>
    </location>
</feature>
<feature type="region of interest" description="Disordered" evidence="1">
    <location>
        <begin position="74"/>
        <end position="113"/>
    </location>
</feature>
<dbReference type="STRING" id="2025994.A0A2T3A7M1"/>
<dbReference type="InParanoid" id="A0A2T3A7M1"/>
<feature type="region of interest" description="Disordered" evidence="1">
    <location>
        <begin position="472"/>
        <end position="529"/>
    </location>
</feature>
<feature type="region of interest" description="Disordered" evidence="1">
    <location>
        <begin position="270"/>
        <end position="448"/>
    </location>
</feature>
<feature type="compositionally biased region" description="Acidic residues" evidence="1">
    <location>
        <begin position="300"/>
        <end position="318"/>
    </location>
</feature>
<dbReference type="SUPFAM" id="SSF54928">
    <property type="entry name" value="RNA-binding domain, RBD"/>
    <property type="match status" value="1"/>
</dbReference>
<dbReference type="Proteomes" id="UP000241462">
    <property type="component" value="Unassembled WGS sequence"/>
</dbReference>
<feature type="compositionally biased region" description="Basic residues" evidence="1">
    <location>
        <begin position="92"/>
        <end position="107"/>
    </location>
</feature>
<feature type="compositionally biased region" description="Basic and acidic residues" evidence="1">
    <location>
        <begin position="135"/>
        <end position="147"/>
    </location>
</feature>
<feature type="compositionally biased region" description="Polar residues" evidence="1">
    <location>
        <begin position="326"/>
        <end position="358"/>
    </location>
</feature>
<dbReference type="InterPro" id="IPR012677">
    <property type="entry name" value="Nucleotide-bd_a/b_plait_sf"/>
</dbReference>
<dbReference type="EMBL" id="KZ678445">
    <property type="protein sequence ID" value="PSR84339.1"/>
    <property type="molecule type" value="Genomic_DNA"/>
</dbReference>
<evidence type="ECO:0000313" key="3">
    <source>
        <dbReference type="Proteomes" id="UP000241462"/>
    </source>
</evidence>
<name>A0A2T3A7M1_9PEZI</name>
<feature type="region of interest" description="Disordered" evidence="1">
    <location>
        <begin position="198"/>
        <end position="218"/>
    </location>
</feature>
<reference evidence="2 3" key="1">
    <citation type="journal article" date="2018" name="Mycol. Prog.">
        <title>Coniella lustricola, a new species from submerged detritus.</title>
        <authorList>
            <person name="Raudabaugh D.B."/>
            <person name="Iturriaga T."/>
            <person name="Carver A."/>
            <person name="Mondo S."/>
            <person name="Pangilinan J."/>
            <person name="Lipzen A."/>
            <person name="He G."/>
            <person name="Amirebrahimi M."/>
            <person name="Grigoriev I.V."/>
            <person name="Miller A.N."/>
        </authorList>
    </citation>
    <scope>NUCLEOTIDE SEQUENCE [LARGE SCALE GENOMIC DNA]</scope>
    <source>
        <strain evidence="2 3">B22-T-1</strain>
    </source>
</reference>
<accession>A0A2T3A7M1</accession>
<evidence type="ECO:0000256" key="1">
    <source>
        <dbReference type="SAM" id="MobiDB-lite"/>
    </source>
</evidence>
<dbReference type="AlphaFoldDB" id="A0A2T3A7M1"/>
<feature type="non-terminal residue" evidence="2">
    <location>
        <position position="565"/>
    </location>
</feature>
<organism evidence="2 3">
    <name type="scientific">Coniella lustricola</name>
    <dbReference type="NCBI Taxonomy" id="2025994"/>
    <lineage>
        <taxon>Eukaryota</taxon>
        <taxon>Fungi</taxon>
        <taxon>Dikarya</taxon>
        <taxon>Ascomycota</taxon>
        <taxon>Pezizomycotina</taxon>
        <taxon>Sordariomycetes</taxon>
        <taxon>Sordariomycetidae</taxon>
        <taxon>Diaporthales</taxon>
        <taxon>Schizoparmaceae</taxon>
        <taxon>Coniella</taxon>
    </lineage>
</organism>
<dbReference type="InterPro" id="IPR035979">
    <property type="entry name" value="RBD_domain_sf"/>
</dbReference>
<evidence type="ECO:0000313" key="2">
    <source>
        <dbReference type="EMBL" id="PSR84339.1"/>
    </source>
</evidence>
<feature type="region of interest" description="Disordered" evidence="1">
    <location>
        <begin position="128"/>
        <end position="182"/>
    </location>
</feature>
<protein>
    <submittedName>
        <fullName evidence="2">Uncharacterized protein</fullName>
    </submittedName>
</protein>
<dbReference type="Gene3D" id="3.30.70.330">
    <property type="match status" value="1"/>
</dbReference>
<dbReference type="GO" id="GO:0003676">
    <property type="term" value="F:nucleic acid binding"/>
    <property type="evidence" value="ECO:0007669"/>
    <property type="project" value="InterPro"/>
</dbReference>
<feature type="compositionally biased region" description="Basic and acidic residues" evidence="1">
    <location>
        <begin position="154"/>
        <end position="173"/>
    </location>
</feature>